<keyword evidence="1" id="KW-0812">Transmembrane</keyword>
<organism evidence="2 3">
    <name type="scientific">Cellulomonas avistercoris</name>
    <dbReference type="NCBI Taxonomy" id="2762242"/>
    <lineage>
        <taxon>Bacteria</taxon>
        <taxon>Bacillati</taxon>
        <taxon>Actinomycetota</taxon>
        <taxon>Actinomycetes</taxon>
        <taxon>Micrococcales</taxon>
        <taxon>Cellulomonadaceae</taxon>
        <taxon>Cellulomonas</taxon>
    </lineage>
</organism>
<dbReference type="EMBL" id="JACSQV010000007">
    <property type="protein sequence ID" value="MBD7918545.1"/>
    <property type="molecule type" value="Genomic_DNA"/>
</dbReference>
<reference evidence="2 3" key="1">
    <citation type="submission" date="2020-08" db="EMBL/GenBank/DDBJ databases">
        <title>A Genomic Blueprint of the Chicken Gut Microbiome.</title>
        <authorList>
            <person name="Gilroy R."/>
            <person name="Ravi A."/>
            <person name="Getino M."/>
            <person name="Pursley I."/>
            <person name="Horton D.L."/>
            <person name="Alikhan N.-F."/>
            <person name="Baker D."/>
            <person name="Gharbi K."/>
            <person name="Hall N."/>
            <person name="Watson M."/>
            <person name="Adriaenssens E.M."/>
            <person name="Foster-Nyarko E."/>
            <person name="Jarju S."/>
            <person name="Secka A."/>
            <person name="Antonio M."/>
            <person name="Oren A."/>
            <person name="Chaudhuri R."/>
            <person name="La Ragione R.M."/>
            <person name="Hildebrand F."/>
            <person name="Pallen M.J."/>
        </authorList>
    </citation>
    <scope>NUCLEOTIDE SEQUENCE [LARGE SCALE GENOMIC DNA]</scope>
    <source>
        <strain evidence="2 3">Sa3CUA2</strain>
    </source>
</reference>
<dbReference type="Proteomes" id="UP000604241">
    <property type="component" value="Unassembled WGS sequence"/>
</dbReference>
<dbReference type="Pfam" id="PF07332">
    <property type="entry name" value="Phage_holin_3_6"/>
    <property type="match status" value="1"/>
</dbReference>
<evidence type="ECO:0000313" key="2">
    <source>
        <dbReference type="EMBL" id="MBD7918545.1"/>
    </source>
</evidence>
<keyword evidence="1" id="KW-1133">Transmembrane helix</keyword>
<evidence type="ECO:0000313" key="3">
    <source>
        <dbReference type="Proteomes" id="UP000604241"/>
    </source>
</evidence>
<keyword evidence="1" id="KW-0472">Membrane</keyword>
<sequence>MVTHSGWASDTRSDAPEDARSLGRLVGDLSEQATRLVRAEIALAKGEMTAKAQQMGVGAGLLAGAGVLALYTLSAFIATAIIGLANVVPAWLAALIVSVVLLLVTAVLALLGVRHVKKGAPPVPERAMENLQEDVDTVKKGLHR</sequence>
<name>A0ABR8QDN9_9CELL</name>
<accession>A0ABR8QDN9</accession>
<gene>
    <name evidence="2" type="ORF">H9657_09680</name>
</gene>
<feature type="transmembrane region" description="Helical" evidence="1">
    <location>
        <begin position="61"/>
        <end position="85"/>
    </location>
</feature>
<dbReference type="InterPro" id="IPR009937">
    <property type="entry name" value="Phage_holin_3_6"/>
</dbReference>
<keyword evidence="3" id="KW-1185">Reference proteome</keyword>
<dbReference type="RefSeq" id="WP_191782805.1">
    <property type="nucleotide sequence ID" value="NZ_JACSQV010000007.1"/>
</dbReference>
<evidence type="ECO:0000256" key="1">
    <source>
        <dbReference type="SAM" id="Phobius"/>
    </source>
</evidence>
<feature type="transmembrane region" description="Helical" evidence="1">
    <location>
        <begin position="91"/>
        <end position="113"/>
    </location>
</feature>
<protein>
    <submittedName>
        <fullName evidence="2">Phage holin family protein</fullName>
    </submittedName>
</protein>
<comment type="caution">
    <text evidence="2">The sequence shown here is derived from an EMBL/GenBank/DDBJ whole genome shotgun (WGS) entry which is preliminary data.</text>
</comment>
<proteinExistence type="predicted"/>